<dbReference type="AlphaFoldDB" id="A0A1H4G4Z2"/>
<proteinExistence type="predicted"/>
<name>A0A1H4G4Z2_9BACT</name>
<keyword evidence="2" id="KW-1185">Reference proteome</keyword>
<reference evidence="2" key="1">
    <citation type="submission" date="2016-10" db="EMBL/GenBank/DDBJ databases">
        <authorList>
            <person name="Varghese N."/>
            <person name="Submissions S."/>
        </authorList>
    </citation>
    <scope>NUCLEOTIDE SEQUENCE [LARGE SCALE GENOMIC DNA]</scope>
    <source>
        <strain evidence="2">DSM 23920</strain>
    </source>
</reference>
<dbReference type="Proteomes" id="UP000199656">
    <property type="component" value="Unassembled WGS sequence"/>
</dbReference>
<sequence>METKTIQKYQEFLSKSILIDQTHLIAILLDKKAHDQSCYIHNHLEYTGILSSGAFWATEDMLWVKKEELLKDIDKLKISREQDTILDHKQLAKDMEQLTADLKKVKEMKGRKRTIYQWLLVPHWLSAELITMGEVVFRAFGCSWWGVSSLLDNYFTKEQVLLDLIEEVDIVDIH</sequence>
<evidence type="ECO:0000313" key="2">
    <source>
        <dbReference type="Proteomes" id="UP000199656"/>
    </source>
</evidence>
<dbReference type="STRING" id="408074.SAMN05660909_04900"/>
<evidence type="ECO:0000313" key="1">
    <source>
        <dbReference type="EMBL" id="SEB03988.1"/>
    </source>
</evidence>
<accession>A0A1H4G4Z2</accession>
<protein>
    <submittedName>
        <fullName evidence="1">Uncharacterized protein</fullName>
    </submittedName>
</protein>
<gene>
    <name evidence="1" type="ORF">SAMN05660909_04900</name>
</gene>
<dbReference type="EMBL" id="FNRL01000032">
    <property type="protein sequence ID" value="SEB03988.1"/>
    <property type="molecule type" value="Genomic_DNA"/>
</dbReference>
<dbReference type="RefSeq" id="WP_089765080.1">
    <property type="nucleotide sequence ID" value="NZ_BKAT01000052.1"/>
</dbReference>
<dbReference type="OrthoDB" id="680378at2"/>
<organism evidence="1 2">
    <name type="scientific">Chitinophaga terrae</name>
    <name type="common">ex Kim and Jung 2007</name>
    <dbReference type="NCBI Taxonomy" id="408074"/>
    <lineage>
        <taxon>Bacteria</taxon>
        <taxon>Pseudomonadati</taxon>
        <taxon>Bacteroidota</taxon>
        <taxon>Chitinophagia</taxon>
        <taxon>Chitinophagales</taxon>
        <taxon>Chitinophagaceae</taxon>
        <taxon>Chitinophaga</taxon>
    </lineage>
</organism>